<feature type="domain" description="Letm1 RBD" evidence="10">
    <location>
        <begin position="202"/>
        <end position="361"/>
    </location>
</feature>
<dbReference type="EMBL" id="JAGMWT010000001">
    <property type="protein sequence ID" value="KAH7138212.1"/>
    <property type="molecule type" value="Genomic_DNA"/>
</dbReference>
<evidence type="ECO:0000313" key="11">
    <source>
        <dbReference type="EMBL" id="KAH7138212.1"/>
    </source>
</evidence>
<proteinExistence type="predicted"/>
<evidence type="ECO:0000256" key="4">
    <source>
        <dbReference type="ARBA" id="ARBA00022989"/>
    </source>
</evidence>
<reference evidence="11" key="1">
    <citation type="journal article" date="2021" name="Nat. Commun.">
        <title>Genetic determinants of endophytism in the Arabidopsis root mycobiome.</title>
        <authorList>
            <person name="Mesny F."/>
            <person name="Miyauchi S."/>
            <person name="Thiergart T."/>
            <person name="Pickel B."/>
            <person name="Atanasova L."/>
            <person name="Karlsson M."/>
            <person name="Huettel B."/>
            <person name="Barry K.W."/>
            <person name="Haridas S."/>
            <person name="Chen C."/>
            <person name="Bauer D."/>
            <person name="Andreopoulos W."/>
            <person name="Pangilinan J."/>
            <person name="LaButti K."/>
            <person name="Riley R."/>
            <person name="Lipzen A."/>
            <person name="Clum A."/>
            <person name="Drula E."/>
            <person name="Henrissat B."/>
            <person name="Kohler A."/>
            <person name="Grigoriev I.V."/>
            <person name="Martin F.M."/>
            <person name="Hacquard S."/>
        </authorList>
    </citation>
    <scope>NUCLEOTIDE SEQUENCE</scope>
    <source>
        <strain evidence="11">MPI-CAGE-CH-0243</strain>
    </source>
</reference>
<keyword evidence="4 9" id="KW-1133">Transmembrane helix</keyword>
<dbReference type="PANTHER" id="PTHR14009">
    <property type="entry name" value="LEUCINE ZIPPER-EF-HAND CONTAINING TRANSMEMBRANE PROTEIN"/>
    <property type="match status" value="1"/>
</dbReference>
<evidence type="ECO:0000256" key="9">
    <source>
        <dbReference type="SAM" id="Phobius"/>
    </source>
</evidence>
<evidence type="ECO:0000313" key="12">
    <source>
        <dbReference type="Proteomes" id="UP000700596"/>
    </source>
</evidence>
<evidence type="ECO:0000256" key="7">
    <source>
        <dbReference type="PROSITE-ProRule" id="PRU01094"/>
    </source>
</evidence>
<dbReference type="OrthoDB" id="73691at2759"/>
<evidence type="ECO:0000256" key="6">
    <source>
        <dbReference type="ARBA" id="ARBA00023136"/>
    </source>
</evidence>
<dbReference type="PANTHER" id="PTHR14009:SF1">
    <property type="entry name" value="MITOCHONDRIAL PROTON_CALCIUM EXCHANGER PROTEIN"/>
    <property type="match status" value="1"/>
</dbReference>
<feature type="region of interest" description="Disordered" evidence="8">
    <location>
        <begin position="71"/>
        <end position="113"/>
    </location>
</feature>
<keyword evidence="2 9" id="KW-0812">Transmembrane</keyword>
<name>A0A9P9IY97_9PLEO</name>
<evidence type="ECO:0000256" key="3">
    <source>
        <dbReference type="ARBA" id="ARBA00022792"/>
    </source>
</evidence>
<dbReference type="InterPro" id="IPR044202">
    <property type="entry name" value="LETM1/MDM38-like"/>
</dbReference>
<dbReference type="Pfam" id="PF07766">
    <property type="entry name" value="LETM1_RBD"/>
    <property type="match status" value="1"/>
</dbReference>
<keyword evidence="12" id="KW-1185">Reference proteome</keyword>
<keyword evidence="6 9" id="KW-0472">Membrane</keyword>
<protein>
    <recommendedName>
        <fullName evidence="10">Letm1 RBD domain-containing protein</fullName>
    </recommendedName>
</protein>
<dbReference type="AlphaFoldDB" id="A0A9P9IY97"/>
<keyword evidence="5 7" id="KW-0496">Mitochondrion</keyword>
<comment type="caution">
    <text evidence="11">The sequence shown here is derived from an EMBL/GenBank/DDBJ whole genome shotgun (WGS) entry which is preliminary data.</text>
</comment>
<evidence type="ECO:0000256" key="5">
    <source>
        <dbReference type="ARBA" id="ARBA00023128"/>
    </source>
</evidence>
<comment type="subcellular location">
    <subcellularLocation>
        <location evidence="1">Mitochondrion inner membrane</location>
        <topology evidence="1">Single-pass membrane protein</topology>
    </subcellularLocation>
</comment>
<gene>
    <name evidence="11" type="ORF">B0J11DRAFT_475605</name>
</gene>
<dbReference type="Proteomes" id="UP000700596">
    <property type="component" value="Unassembled WGS sequence"/>
</dbReference>
<keyword evidence="3" id="KW-0999">Mitochondrion inner membrane</keyword>
<evidence type="ECO:0000256" key="8">
    <source>
        <dbReference type="SAM" id="MobiDB-lite"/>
    </source>
</evidence>
<dbReference type="GO" id="GO:0043022">
    <property type="term" value="F:ribosome binding"/>
    <property type="evidence" value="ECO:0007669"/>
    <property type="project" value="InterPro"/>
</dbReference>
<accession>A0A9P9IY97</accession>
<sequence length="361" mass="40888">MKTRPITSILLSSTNSRFSTATLRNHHNIYNLSSPAVAFALHCRKWHSNTPRYCLNTGLIAQSSYRHASSSTATATKPLPPARIPSQSYARTPQLEPNPKLNPPSTSYAPPLDLPARAHNQSFPSYLWKCGRAYISFYKAGISNVRSTSKLAKTLRAKSANNPDILTRAEWQLVGRSRMDMLRLPAFGLLVLVFGEWVPVFALYITPLIPEPCRIPKQVERTLKKTEERRRDRKPGVSLLQDQRVPRALKVEAVDNMDTFALYNHAARLDAYSRIWDWMPFMAPMGVVKWGLKKKLGYLRRDDELIVRDGGWQGLGREEVVRACFERGIAVLDRSEAVMRQGLAEWFGGEGRGMARRKVGR</sequence>
<dbReference type="GO" id="GO:0030003">
    <property type="term" value="P:intracellular monoatomic cation homeostasis"/>
    <property type="evidence" value="ECO:0007669"/>
    <property type="project" value="TreeGrafter"/>
</dbReference>
<evidence type="ECO:0000256" key="1">
    <source>
        <dbReference type="ARBA" id="ARBA00004434"/>
    </source>
</evidence>
<evidence type="ECO:0000259" key="10">
    <source>
        <dbReference type="PROSITE" id="PS51758"/>
    </source>
</evidence>
<organism evidence="11 12">
    <name type="scientific">Dendryphion nanum</name>
    <dbReference type="NCBI Taxonomy" id="256645"/>
    <lineage>
        <taxon>Eukaryota</taxon>
        <taxon>Fungi</taxon>
        <taxon>Dikarya</taxon>
        <taxon>Ascomycota</taxon>
        <taxon>Pezizomycotina</taxon>
        <taxon>Dothideomycetes</taxon>
        <taxon>Pleosporomycetidae</taxon>
        <taxon>Pleosporales</taxon>
        <taxon>Torulaceae</taxon>
        <taxon>Dendryphion</taxon>
    </lineage>
</organism>
<dbReference type="InterPro" id="IPR033122">
    <property type="entry name" value="LETM1-like_RBD"/>
</dbReference>
<feature type="transmembrane region" description="Helical" evidence="9">
    <location>
        <begin position="186"/>
        <end position="205"/>
    </location>
</feature>
<evidence type="ECO:0000256" key="2">
    <source>
        <dbReference type="ARBA" id="ARBA00022692"/>
    </source>
</evidence>
<dbReference type="GO" id="GO:0005743">
    <property type="term" value="C:mitochondrial inner membrane"/>
    <property type="evidence" value="ECO:0007669"/>
    <property type="project" value="UniProtKB-SubCell"/>
</dbReference>
<dbReference type="PROSITE" id="PS51758">
    <property type="entry name" value="LETM1_RBD"/>
    <property type="match status" value="1"/>
</dbReference>